<keyword evidence="2" id="KW-1185">Reference proteome</keyword>
<dbReference type="EMBL" id="MUGY01000002">
    <property type="protein sequence ID" value="OXA97809.1"/>
    <property type="molecule type" value="Genomic_DNA"/>
</dbReference>
<proteinExistence type="predicted"/>
<dbReference type="RefSeq" id="WP_051885978.1">
    <property type="nucleotide sequence ID" value="NZ_JBEWQG010000007.1"/>
</dbReference>
<accession>A0ABX4CMU5</accession>
<organism evidence="1 2">
    <name type="scientific">Flavobacterium hydatis</name>
    <name type="common">Cytophaga aquatilis</name>
    <dbReference type="NCBI Taxonomy" id="991"/>
    <lineage>
        <taxon>Bacteria</taxon>
        <taxon>Pseudomonadati</taxon>
        <taxon>Bacteroidota</taxon>
        <taxon>Flavobacteriia</taxon>
        <taxon>Flavobacteriales</taxon>
        <taxon>Flavobacteriaceae</taxon>
        <taxon>Flavobacterium</taxon>
    </lineage>
</organism>
<gene>
    <name evidence="1" type="ORF">B0A62_02845</name>
</gene>
<name>A0ABX4CMU5_FLAHY</name>
<reference evidence="1 2" key="1">
    <citation type="submission" date="2016-11" db="EMBL/GenBank/DDBJ databases">
        <title>Whole genomes of Flavobacteriaceae.</title>
        <authorList>
            <person name="Stine C."/>
            <person name="Li C."/>
            <person name="Tadesse D."/>
        </authorList>
    </citation>
    <scope>NUCLEOTIDE SEQUENCE [LARGE SCALE GENOMIC DNA]</scope>
    <source>
        <strain evidence="1 2">ATCC 29551</strain>
    </source>
</reference>
<dbReference type="Proteomes" id="UP000198424">
    <property type="component" value="Unassembled WGS sequence"/>
</dbReference>
<sequence length="153" mass="17207">MNSVPNLSDEVKTSLSSFFKSTNVLIEKEIIRSSKYTADIAEYLCGKLFGLTLNENQRAVGHDALDIQGNKIQIKINNSSKKTNQDVGNKSEYDFLYLVVTSNSLMFNTKYSNVFLLFYVIASEDIPGDKYIAKNFIKSLKPAIALDSQFEII</sequence>
<evidence type="ECO:0000313" key="1">
    <source>
        <dbReference type="EMBL" id="OXA97809.1"/>
    </source>
</evidence>
<evidence type="ECO:0000313" key="2">
    <source>
        <dbReference type="Proteomes" id="UP000198424"/>
    </source>
</evidence>
<protein>
    <submittedName>
        <fullName evidence="1">Uncharacterized protein</fullName>
    </submittedName>
</protein>
<comment type="caution">
    <text evidence="1">The sequence shown here is derived from an EMBL/GenBank/DDBJ whole genome shotgun (WGS) entry which is preliminary data.</text>
</comment>